<reference evidence="1 2" key="1">
    <citation type="submission" date="2018-07" db="EMBL/GenBank/DDBJ databases">
        <title>The genomes of Aspergillus section Nigri reveals drivers in fungal speciation.</title>
        <authorList>
            <consortium name="DOE Joint Genome Institute"/>
            <person name="Vesth T.C."/>
            <person name="Nybo J."/>
            <person name="Theobald S."/>
            <person name="Brandl J."/>
            <person name="Frisvad J.C."/>
            <person name="Nielsen K.F."/>
            <person name="Lyhne E.K."/>
            <person name="Kogle M.E."/>
            <person name="Kuo A."/>
            <person name="Riley R."/>
            <person name="Clum A."/>
            <person name="Nolan M."/>
            <person name="Lipzen A."/>
            <person name="Salamov A."/>
            <person name="Henrissat B."/>
            <person name="Wiebenga A."/>
            <person name="De vries R.P."/>
            <person name="Grigoriev I.V."/>
            <person name="Mortensen U.H."/>
            <person name="Andersen M.R."/>
            <person name="Baker S.E."/>
        </authorList>
    </citation>
    <scope>NUCLEOTIDE SEQUENCE [LARGE SCALE GENOMIC DNA]</scope>
    <source>
        <strain evidence="1 2">CBS 139.54b</strain>
    </source>
</reference>
<dbReference type="SUPFAM" id="SSF51905">
    <property type="entry name" value="FAD/NAD(P)-binding domain"/>
    <property type="match status" value="1"/>
</dbReference>
<dbReference type="GO" id="GO:0004497">
    <property type="term" value="F:monooxygenase activity"/>
    <property type="evidence" value="ECO:0007669"/>
    <property type="project" value="InterPro"/>
</dbReference>
<dbReference type="AlphaFoldDB" id="A0A3F3QC73"/>
<evidence type="ECO:0000313" key="1">
    <source>
        <dbReference type="EMBL" id="RDH36376.1"/>
    </source>
</evidence>
<protein>
    <recommendedName>
        <fullName evidence="3">FAD-binding domain-containing protein</fullName>
    </recommendedName>
</protein>
<dbReference type="EMBL" id="KZ852038">
    <property type="protein sequence ID" value="RDH36376.1"/>
    <property type="molecule type" value="Genomic_DNA"/>
</dbReference>
<dbReference type="Gene3D" id="3.50.50.60">
    <property type="entry name" value="FAD/NAD(P)-binding domain"/>
    <property type="match status" value="1"/>
</dbReference>
<dbReference type="RefSeq" id="XP_026629398.1">
    <property type="nucleotide sequence ID" value="XM_026768818.1"/>
</dbReference>
<name>A0A3F3QC73_9EURO</name>
<keyword evidence="2" id="KW-1185">Reference proteome</keyword>
<accession>A0A3F3QC73</accession>
<dbReference type="GeneID" id="38137174"/>
<dbReference type="STRING" id="1341132.A0A3F3QC73"/>
<dbReference type="PANTHER" id="PTHR47356">
    <property type="entry name" value="FAD-DEPENDENT MONOOXYGENASE ASQG-RELATED"/>
    <property type="match status" value="1"/>
</dbReference>
<proteinExistence type="predicted"/>
<sequence>MQMHSKSGLFRRQQIILLLKHRRSISGLTLAHCLHYANIPHIDLEKTSDPAPQVGAPIGIMPDRARILDQLGRWKKIEYGLEPLARPILVDHGEFQVESSYPKVMRKRFKYPIAFIDRQRILQGVQTVLQVLYEGYAHPERIRLSEKLIPIEISDDGATVTTADGKIHKRHIFVGTDGVHSGVKAEIWKVGDRLQPGRITAQERTALTTQYICIFGILSPIEGMPPEGQIHRGRLYWFLTQTLDKRYTWPDCPRFADDGMAAEAAKLDGFRVCNYITFGHI</sequence>
<evidence type="ECO:0008006" key="3">
    <source>
        <dbReference type="Google" id="ProtNLM"/>
    </source>
</evidence>
<dbReference type="InterPro" id="IPR036188">
    <property type="entry name" value="FAD/NAD-bd_sf"/>
</dbReference>
<dbReference type="PANTHER" id="PTHR47356:SF2">
    <property type="entry name" value="FAD-BINDING DOMAIN-CONTAINING PROTEIN-RELATED"/>
    <property type="match status" value="1"/>
</dbReference>
<evidence type="ECO:0000313" key="2">
    <source>
        <dbReference type="Proteomes" id="UP000253729"/>
    </source>
</evidence>
<gene>
    <name evidence="1" type="ORF">BDQ94DRAFT_157839</name>
</gene>
<organism evidence="1 2">
    <name type="scientific">Aspergillus welwitschiae</name>
    <dbReference type="NCBI Taxonomy" id="1341132"/>
    <lineage>
        <taxon>Eukaryota</taxon>
        <taxon>Fungi</taxon>
        <taxon>Dikarya</taxon>
        <taxon>Ascomycota</taxon>
        <taxon>Pezizomycotina</taxon>
        <taxon>Eurotiomycetes</taxon>
        <taxon>Eurotiomycetidae</taxon>
        <taxon>Eurotiales</taxon>
        <taxon>Aspergillaceae</taxon>
        <taxon>Aspergillus</taxon>
        <taxon>Aspergillus subgen. Circumdati</taxon>
    </lineage>
</organism>
<dbReference type="InterPro" id="IPR050562">
    <property type="entry name" value="FAD_mOase_fung"/>
</dbReference>
<dbReference type="Proteomes" id="UP000253729">
    <property type="component" value="Unassembled WGS sequence"/>
</dbReference>